<dbReference type="Proteomes" id="UP000007815">
    <property type="component" value="Unassembled WGS sequence"/>
</dbReference>
<dbReference type="Gene3D" id="3.40.50.360">
    <property type="match status" value="1"/>
</dbReference>
<sequence>MTKIVYASRSGHVEKIVNQLGVADALKIETGEETLDGDYVIFTYSTGRGKTPKVVEQFLAHNPGVKAVVGSGSMAKHAETFNFAAENIAKAYKVPILAKLDGVGTSQEIEDLAKSLANCNHLGN</sequence>
<accession>A0ABN0GT73</accession>
<dbReference type="SUPFAM" id="SSF52218">
    <property type="entry name" value="Flavoproteins"/>
    <property type="match status" value="1"/>
</dbReference>
<dbReference type="EMBL" id="AJTZ01000005">
    <property type="protein sequence ID" value="EJN93485.1"/>
    <property type="molecule type" value="Genomic_DNA"/>
</dbReference>
<gene>
    <name evidence="2" type="ORF">SRA_03076</name>
</gene>
<organism evidence="2 3">
    <name type="scientific">Streptococcus ratti FA-1 = DSM 20564</name>
    <dbReference type="NCBI Taxonomy" id="699248"/>
    <lineage>
        <taxon>Bacteria</taxon>
        <taxon>Bacillati</taxon>
        <taxon>Bacillota</taxon>
        <taxon>Bacilli</taxon>
        <taxon>Lactobacillales</taxon>
        <taxon>Streptococcaceae</taxon>
        <taxon>Streptococcus</taxon>
    </lineage>
</organism>
<reference evidence="2 3" key="1">
    <citation type="submission" date="2009-12" db="EMBL/GenBank/DDBJ databases">
        <authorList>
            <person name="Lefebure T."/>
            <person name="Cornejo O.E."/>
            <person name="Pavinski Bitar P.D."/>
            <person name="Lang P."/>
            <person name="Stanhope M.J."/>
        </authorList>
    </citation>
    <scope>NUCLEOTIDE SEQUENCE [LARGE SCALE GENOMIC DNA]</scope>
    <source>
        <strain evidence="2 3">FA-1</strain>
    </source>
</reference>
<proteinExistence type="predicted"/>
<dbReference type="Pfam" id="PF07972">
    <property type="entry name" value="Flavodoxin_NdrI"/>
    <property type="match status" value="1"/>
</dbReference>
<name>A0ABN0GT73_STRRT</name>
<dbReference type="InterPro" id="IPR029039">
    <property type="entry name" value="Flavoprotein-like_sf"/>
</dbReference>
<evidence type="ECO:0000256" key="1">
    <source>
        <dbReference type="ARBA" id="ARBA00017129"/>
    </source>
</evidence>
<dbReference type="RefSeq" id="WP_003087488.1">
    <property type="nucleotide sequence ID" value="NZ_AJTZ01000005.1"/>
</dbReference>
<keyword evidence="3" id="KW-1185">Reference proteome</keyword>
<evidence type="ECO:0000313" key="3">
    <source>
        <dbReference type="Proteomes" id="UP000007815"/>
    </source>
</evidence>
<dbReference type="PANTHER" id="PTHR37297:SF1">
    <property type="entry name" value="PROTEIN NRDI"/>
    <property type="match status" value="1"/>
</dbReference>
<evidence type="ECO:0000313" key="2">
    <source>
        <dbReference type="EMBL" id="EJN93485.1"/>
    </source>
</evidence>
<dbReference type="PANTHER" id="PTHR37297">
    <property type="entry name" value="PROTEIN NRDI"/>
    <property type="match status" value="1"/>
</dbReference>
<dbReference type="InterPro" id="IPR004465">
    <property type="entry name" value="RNR_NrdI"/>
</dbReference>
<comment type="caution">
    <text evidence="2">The sequence shown here is derived from an EMBL/GenBank/DDBJ whole genome shotgun (WGS) entry which is preliminary data.</text>
</comment>
<protein>
    <recommendedName>
        <fullName evidence="1">Putative NrdI-like protein</fullName>
    </recommendedName>
</protein>